<evidence type="ECO:0000313" key="3">
    <source>
        <dbReference type="RefSeq" id="XP_036361719.1"/>
    </source>
</evidence>
<keyword evidence="1" id="KW-0472">Membrane</keyword>
<dbReference type="Proteomes" id="UP000515154">
    <property type="component" value="Linkage group LG9"/>
</dbReference>
<dbReference type="SUPFAM" id="SSF103473">
    <property type="entry name" value="MFS general substrate transporter"/>
    <property type="match status" value="1"/>
</dbReference>
<keyword evidence="2" id="KW-1185">Reference proteome</keyword>
<dbReference type="InterPro" id="IPR036259">
    <property type="entry name" value="MFS_trans_sf"/>
</dbReference>
<organism evidence="2 3">
    <name type="scientific">Octopus sinensis</name>
    <name type="common">East Asian common octopus</name>
    <dbReference type="NCBI Taxonomy" id="2607531"/>
    <lineage>
        <taxon>Eukaryota</taxon>
        <taxon>Metazoa</taxon>
        <taxon>Spiralia</taxon>
        <taxon>Lophotrochozoa</taxon>
        <taxon>Mollusca</taxon>
        <taxon>Cephalopoda</taxon>
        <taxon>Coleoidea</taxon>
        <taxon>Octopodiformes</taxon>
        <taxon>Octopoda</taxon>
        <taxon>Incirrata</taxon>
        <taxon>Octopodidae</taxon>
        <taxon>Octopus</taxon>
    </lineage>
</organism>
<accession>A0A7E6F1Z5</accession>
<feature type="transmembrane region" description="Helical" evidence="1">
    <location>
        <begin position="54"/>
        <end position="87"/>
    </location>
</feature>
<keyword evidence="1" id="KW-0812">Transmembrane</keyword>
<dbReference type="AlphaFoldDB" id="A0A7E6F1Z5"/>
<name>A0A7E6F1Z5_9MOLL</name>
<sequence>MLLELEIEAGLQKCSSTYGLVSGIWGSMYAFGEFVGPSLSGFLMDSVGFQWCTIYMAIGCFSAVSIGLIIQAFNFSFLFLITITCWMCHRA</sequence>
<gene>
    <name evidence="3" type="primary">LOC118764799</name>
</gene>
<dbReference type="RefSeq" id="XP_036361719.1">
    <property type="nucleotide sequence ID" value="XM_036505826.1"/>
</dbReference>
<reference evidence="3" key="1">
    <citation type="submission" date="2025-08" db="UniProtKB">
        <authorList>
            <consortium name="RefSeq"/>
        </authorList>
    </citation>
    <scope>IDENTIFICATION</scope>
</reference>
<evidence type="ECO:0000313" key="2">
    <source>
        <dbReference type="Proteomes" id="UP000515154"/>
    </source>
</evidence>
<evidence type="ECO:0000256" key="1">
    <source>
        <dbReference type="SAM" id="Phobius"/>
    </source>
</evidence>
<keyword evidence="1" id="KW-1133">Transmembrane helix</keyword>
<dbReference type="KEGG" id="osn:118764799"/>
<proteinExistence type="predicted"/>
<protein>
    <submittedName>
        <fullName evidence="3">MFS-type transporter SLC18B1-like</fullName>
    </submittedName>
</protein>